<evidence type="ECO:0000256" key="2">
    <source>
        <dbReference type="SAM" id="Coils"/>
    </source>
</evidence>
<dbReference type="SMART" id="SM00343">
    <property type="entry name" value="ZnF_C2HC"/>
    <property type="match status" value="1"/>
</dbReference>
<feature type="compositionally biased region" description="Acidic residues" evidence="3">
    <location>
        <begin position="454"/>
        <end position="466"/>
    </location>
</feature>
<feature type="coiled-coil region" evidence="2">
    <location>
        <begin position="245"/>
        <end position="286"/>
    </location>
</feature>
<feature type="compositionally biased region" description="Polar residues" evidence="3">
    <location>
        <begin position="497"/>
        <end position="511"/>
    </location>
</feature>
<feature type="compositionally biased region" description="Polar residues" evidence="3">
    <location>
        <begin position="37"/>
        <end position="54"/>
    </location>
</feature>
<dbReference type="Gene3D" id="4.10.60.10">
    <property type="entry name" value="Zinc finger, CCHC-type"/>
    <property type="match status" value="1"/>
</dbReference>
<evidence type="ECO:0000313" key="6">
    <source>
        <dbReference type="Proteomes" id="UP001151760"/>
    </source>
</evidence>
<feature type="region of interest" description="Disordered" evidence="3">
    <location>
        <begin position="379"/>
        <end position="475"/>
    </location>
</feature>
<accession>A0ABQ5BDU0</accession>
<organism evidence="5 6">
    <name type="scientific">Tanacetum coccineum</name>
    <dbReference type="NCBI Taxonomy" id="301880"/>
    <lineage>
        <taxon>Eukaryota</taxon>
        <taxon>Viridiplantae</taxon>
        <taxon>Streptophyta</taxon>
        <taxon>Embryophyta</taxon>
        <taxon>Tracheophyta</taxon>
        <taxon>Spermatophyta</taxon>
        <taxon>Magnoliopsida</taxon>
        <taxon>eudicotyledons</taxon>
        <taxon>Gunneridae</taxon>
        <taxon>Pentapetalae</taxon>
        <taxon>asterids</taxon>
        <taxon>campanulids</taxon>
        <taxon>Asterales</taxon>
        <taxon>Asteraceae</taxon>
        <taxon>Asteroideae</taxon>
        <taxon>Anthemideae</taxon>
        <taxon>Anthemidinae</taxon>
        <taxon>Tanacetum</taxon>
    </lineage>
</organism>
<dbReference type="Pfam" id="PF00098">
    <property type="entry name" value="zf-CCHC"/>
    <property type="match status" value="1"/>
</dbReference>
<dbReference type="SUPFAM" id="SSF57756">
    <property type="entry name" value="Retrovirus zinc finger-like domains"/>
    <property type="match status" value="1"/>
</dbReference>
<dbReference type="Proteomes" id="UP001151760">
    <property type="component" value="Unassembled WGS sequence"/>
</dbReference>
<feature type="compositionally biased region" description="Polar residues" evidence="3">
    <location>
        <begin position="60"/>
        <end position="73"/>
    </location>
</feature>
<reference evidence="5" key="2">
    <citation type="submission" date="2022-01" db="EMBL/GenBank/DDBJ databases">
        <authorList>
            <person name="Yamashiro T."/>
            <person name="Shiraishi A."/>
            <person name="Satake H."/>
            <person name="Nakayama K."/>
        </authorList>
    </citation>
    <scope>NUCLEOTIDE SEQUENCE</scope>
</reference>
<feature type="compositionally biased region" description="Polar residues" evidence="3">
    <location>
        <begin position="396"/>
        <end position="409"/>
    </location>
</feature>
<dbReference type="InterPro" id="IPR036875">
    <property type="entry name" value="Znf_CCHC_sf"/>
</dbReference>
<keyword evidence="2" id="KW-0175">Coiled coil</keyword>
<proteinExistence type="predicted"/>
<feature type="region of interest" description="Disordered" evidence="3">
    <location>
        <begin position="488"/>
        <end position="511"/>
    </location>
</feature>
<keyword evidence="1" id="KW-0479">Metal-binding</keyword>
<gene>
    <name evidence="5" type="ORF">Tco_0858666</name>
</gene>
<feature type="region of interest" description="Disordered" evidence="3">
    <location>
        <begin position="26"/>
        <end position="73"/>
    </location>
</feature>
<feature type="domain" description="CCHC-type" evidence="4">
    <location>
        <begin position="150"/>
        <end position="164"/>
    </location>
</feature>
<protein>
    <submittedName>
        <fullName evidence="5">Ribonuclease H-like domain-containing protein</fullName>
    </submittedName>
</protein>
<reference evidence="5" key="1">
    <citation type="journal article" date="2022" name="Int. J. Mol. Sci.">
        <title>Draft Genome of Tanacetum Coccineum: Genomic Comparison of Closely Related Tanacetum-Family Plants.</title>
        <authorList>
            <person name="Yamashiro T."/>
            <person name="Shiraishi A."/>
            <person name="Nakayama K."/>
            <person name="Satake H."/>
        </authorList>
    </citation>
    <scope>NUCLEOTIDE SEQUENCE</scope>
</reference>
<keyword evidence="1" id="KW-0862">Zinc</keyword>
<evidence type="ECO:0000259" key="4">
    <source>
        <dbReference type="PROSITE" id="PS50158"/>
    </source>
</evidence>
<dbReference type="PROSITE" id="PS50158">
    <property type="entry name" value="ZF_CCHC"/>
    <property type="match status" value="1"/>
</dbReference>
<name>A0ABQ5BDU0_9ASTR</name>
<keyword evidence="1" id="KW-0863">Zinc-finger</keyword>
<comment type="caution">
    <text evidence="5">The sequence shown here is derived from an EMBL/GenBank/DDBJ whole genome shotgun (WGS) entry which is preliminary data.</text>
</comment>
<dbReference type="InterPro" id="IPR001878">
    <property type="entry name" value="Znf_CCHC"/>
</dbReference>
<dbReference type="EMBL" id="BQNB010013082">
    <property type="protein sequence ID" value="GJT11624.1"/>
    <property type="molecule type" value="Genomic_DNA"/>
</dbReference>
<feature type="region of interest" description="Disordered" evidence="3">
    <location>
        <begin position="167"/>
        <end position="194"/>
    </location>
</feature>
<keyword evidence="6" id="KW-1185">Reference proteome</keyword>
<sequence length="511" mass="57830">MRTKPRVDSLSFDDLYNNLRVFESDVKDSTASSSSTQNVAFVSSESTNSTNDVSTAYGASPSSGHNSQRENSSSYTNDLMYSFFANQSSGPQLDHEDLEQIDEFDLEEMDLKWQVAMISMRLKKFYKKTGRKLHFDAKEPVGFDKTKVECYNCHKTGHFARECRLKGNQDARRRDAGNSGYKAKDNGRRHGKQEETKALVTLDGEGIDWTAHAEDEQEDFTLMAFSNSGSDTEVISCSKDCVESYNKLKKLYDEQREQLGDASIEIQAYTQALKKVEAQLVAHQQNQLWYEEKIRFMKIDLDDKTDVLTYHKKLLAEALKEKEDLKTKFENWQNSSKNLGKLLNTQMSANDKFGLGNAEDMTLYDRFVTANGMHAVPPPMTGNYMPSGPDIEIDESQFTYGPKQSTPSEPDTKSSDFDSCQSNSSEETLESVSKQIVNEPKVVRQPKVWSDAPIIEEYESDSDDDCVSTPLKEQEQPNFALVNTAKHVKSPKETVQEHNTCSQSPKVNKKD</sequence>
<evidence type="ECO:0000256" key="3">
    <source>
        <dbReference type="SAM" id="MobiDB-lite"/>
    </source>
</evidence>
<evidence type="ECO:0000256" key="1">
    <source>
        <dbReference type="PROSITE-ProRule" id="PRU00047"/>
    </source>
</evidence>
<evidence type="ECO:0000313" key="5">
    <source>
        <dbReference type="EMBL" id="GJT11624.1"/>
    </source>
</evidence>